<evidence type="ECO:0000313" key="2">
    <source>
        <dbReference type="Proteomes" id="UP001565447"/>
    </source>
</evidence>
<name>A0ACC6UE82_STRAO</name>
<proteinExistence type="predicted"/>
<sequence>MFVLVVACGDGLRVSAVRVAVAGGCVCHVNADFVAERAVSPVTGVERWVVVDAGSFDLHTEAVAFLASLWARGCSPNTERVYAGRVALYVSYCRMRRLDWRTPGFLDLAGLQRWLVETPLPPRACQVRPGSVRYRSQGTANAVLTVVGEFLRFAAVHGWVRAETTALLSQPKLLRFIPPGFDTGESGRRRPVEAAVFRFKVTEPGYEDLSGEQIRRMIDAAPSARDRFLIALLACTGLRIGEALGLHRGDMHLLASSRAVGCGIEGPHVHVRRRTDNPNDALAKSRHHRFVPVTVDLVALYTDYQYERDDVRRGGGVGDGVRASVPPAAGPGDVVPECQGDVRRRRAGCVTVSTATWCSGSWATPPRCRWSATGTSTTPKRGQRSSASDL</sequence>
<comment type="caution">
    <text evidence="1">The sequence shown here is derived from an EMBL/GenBank/DDBJ whole genome shotgun (WGS) entry which is preliminary data.</text>
</comment>
<protein>
    <submittedName>
        <fullName evidence="1">Site-specific recombinase XerD</fullName>
    </submittedName>
</protein>
<accession>A0ACC6UE82</accession>
<gene>
    <name evidence="1" type="ORF">RKD21_000004</name>
</gene>
<organism evidence="1 2">
    <name type="scientific">Streptomyces albogriseolus</name>
    <dbReference type="NCBI Taxonomy" id="1887"/>
    <lineage>
        <taxon>Bacteria</taxon>
        <taxon>Bacillati</taxon>
        <taxon>Actinomycetota</taxon>
        <taxon>Actinomycetes</taxon>
        <taxon>Kitasatosporales</taxon>
        <taxon>Streptomycetaceae</taxon>
        <taxon>Streptomyces</taxon>
        <taxon>Streptomyces albogriseolus group</taxon>
    </lineage>
</organism>
<dbReference type="Proteomes" id="UP001565447">
    <property type="component" value="Unassembled WGS sequence"/>
</dbReference>
<reference evidence="1" key="1">
    <citation type="submission" date="2024-07" db="EMBL/GenBank/DDBJ databases">
        <title>Genome sequencing of plant associated microbes to promote plant fitness in Sorghum bicolor and Oryza sativa.</title>
        <authorList>
            <person name="Coleman-Derr D."/>
        </authorList>
    </citation>
    <scope>NUCLEOTIDE SEQUENCE</scope>
    <source>
        <strain evidence="1">SAI-173</strain>
    </source>
</reference>
<dbReference type="EMBL" id="JBGCBD010000001">
    <property type="protein sequence ID" value="MEY9809747.1"/>
    <property type="molecule type" value="Genomic_DNA"/>
</dbReference>
<keyword evidence="2" id="KW-1185">Reference proteome</keyword>
<evidence type="ECO:0000313" key="1">
    <source>
        <dbReference type="EMBL" id="MEY9809747.1"/>
    </source>
</evidence>